<organism evidence="1">
    <name type="scientific">Anguilla anguilla</name>
    <name type="common">European freshwater eel</name>
    <name type="synonym">Muraena anguilla</name>
    <dbReference type="NCBI Taxonomy" id="7936"/>
    <lineage>
        <taxon>Eukaryota</taxon>
        <taxon>Metazoa</taxon>
        <taxon>Chordata</taxon>
        <taxon>Craniata</taxon>
        <taxon>Vertebrata</taxon>
        <taxon>Euteleostomi</taxon>
        <taxon>Actinopterygii</taxon>
        <taxon>Neopterygii</taxon>
        <taxon>Teleostei</taxon>
        <taxon>Anguilliformes</taxon>
        <taxon>Anguillidae</taxon>
        <taxon>Anguilla</taxon>
    </lineage>
</organism>
<protein>
    <submittedName>
        <fullName evidence="1">Uncharacterized protein</fullName>
    </submittedName>
</protein>
<reference evidence="1" key="2">
    <citation type="journal article" date="2015" name="Fish Shellfish Immunol.">
        <title>Early steps in the European eel (Anguilla anguilla)-Vibrio vulnificus interaction in the gills: Role of the RtxA13 toxin.</title>
        <authorList>
            <person name="Callol A."/>
            <person name="Pajuelo D."/>
            <person name="Ebbesson L."/>
            <person name="Teles M."/>
            <person name="MacKenzie S."/>
            <person name="Amaro C."/>
        </authorList>
    </citation>
    <scope>NUCLEOTIDE SEQUENCE</scope>
</reference>
<sequence>MHMESALPRSSVVSVMPCTVECRCVYVCPPPTTLVLPGLELMYVTAGHVNPFHL</sequence>
<dbReference type="AlphaFoldDB" id="A0A0E9WKB9"/>
<reference evidence="1" key="1">
    <citation type="submission" date="2014-11" db="EMBL/GenBank/DDBJ databases">
        <authorList>
            <person name="Amaro Gonzalez C."/>
        </authorList>
    </citation>
    <scope>NUCLEOTIDE SEQUENCE</scope>
</reference>
<name>A0A0E9WKB9_ANGAN</name>
<dbReference type="EMBL" id="GBXM01017851">
    <property type="protein sequence ID" value="JAH90726.1"/>
    <property type="molecule type" value="Transcribed_RNA"/>
</dbReference>
<accession>A0A0E9WKB9</accession>
<evidence type="ECO:0000313" key="1">
    <source>
        <dbReference type="EMBL" id="JAH90726.1"/>
    </source>
</evidence>
<proteinExistence type="predicted"/>